<evidence type="ECO:0000259" key="13">
    <source>
        <dbReference type="Pfam" id="PF04452"/>
    </source>
</evidence>
<keyword evidence="6 12" id="KW-0698">rRNA processing</keyword>
<dbReference type="GO" id="GO:0070475">
    <property type="term" value="P:rRNA base methylation"/>
    <property type="evidence" value="ECO:0007669"/>
    <property type="project" value="TreeGrafter"/>
</dbReference>
<evidence type="ECO:0000256" key="12">
    <source>
        <dbReference type="PIRNR" id="PIRNR015601"/>
    </source>
</evidence>
<keyword evidence="16" id="KW-1185">Reference proteome</keyword>
<sequence length="251" mass="28504">MQRYFIPASSWNENKVVIQGNDIHHITRVMRFVSGDKIICNSDTGEAALCEIIEIDHEQVVAEVLKWLDEDVELPIKVAIAQGIPKGDKLDLVLQKGTELGAQGFIPFQSKRSVVVWDNKKAEKKLKRFSKIVKEASEQSHRNKIPEVKQPMTINQLIQESLHYDMKIFAYEEEAKVKDYRTFGSILNQIDFGQKLLICVGPEGGFSSEEVNELKSNGFHAIRLGPRILRTETAALYALAAISYHFEEMET</sequence>
<protein>
    <recommendedName>
        <fullName evidence="4 12">Ribosomal RNA small subunit methyltransferase E</fullName>
        <ecNumber evidence="3 12">2.1.1.193</ecNumber>
    </recommendedName>
</protein>
<dbReference type="InterPro" id="IPR015947">
    <property type="entry name" value="PUA-like_sf"/>
</dbReference>
<evidence type="ECO:0000256" key="8">
    <source>
        <dbReference type="ARBA" id="ARBA00022679"/>
    </source>
</evidence>
<name>A0A495ACY7_9BACI</name>
<dbReference type="InterPro" id="IPR046886">
    <property type="entry name" value="RsmE_MTase_dom"/>
</dbReference>
<dbReference type="SUPFAM" id="SSF88697">
    <property type="entry name" value="PUA domain-like"/>
    <property type="match status" value="1"/>
</dbReference>
<dbReference type="AlphaFoldDB" id="A0A495ACY7"/>
<dbReference type="OrthoDB" id="9815641at2"/>
<evidence type="ECO:0000256" key="1">
    <source>
        <dbReference type="ARBA" id="ARBA00004496"/>
    </source>
</evidence>
<gene>
    <name evidence="15" type="ORF">D8M06_03270</name>
</gene>
<evidence type="ECO:0000256" key="10">
    <source>
        <dbReference type="ARBA" id="ARBA00025699"/>
    </source>
</evidence>
<evidence type="ECO:0000256" key="7">
    <source>
        <dbReference type="ARBA" id="ARBA00022603"/>
    </source>
</evidence>
<evidence type="ECO:0000313" key="16">
    <source>
        <dbReference type="Proteomes" id="UP000269301"/>
    </source>
</evidence>
<proteinExistence type="inferred from homology"/>
<dbReference type="GO" id="GO:0005737">
    <property type="term" value="C:cytoplasm"/>
    <property type="evidence" value="ECO:0007669"/>
    <property type="project" value="UniProtKB-SubCell"/>
</dbReference>
<dbReference type="Pfam" id="PF04452">
    <property type="entry name" value="Methyltrans_RNA"/>
    <property type="match status" value="1"/>
</dbReference>
<dbReference type="GO" id="GO:0070042">
    <property type="term" value="F:rRNA (uridine-N3-)-methyltransferase activity"/>
    <property type="evidence" value="ECO:0007669"/>
    <property type="project" value="TreeGrafter"/>
</dbReference>
<dbReference type="InterPro" id="IPR029028">
    <property type="entry name" value="Alpha/beta_knot_MTases"/>
</dbReference>
<dbReference type="EMBL" id="RBZP01000001">
    <property type="protein sequence ID" value="RKQ37831.1"/>
    <property type="molecule type" value="Genomic_DNA"/>
</dbReference>
<dbReference type="RefSeq" id="WP_121202904.1">
    <property type="nucleotide sequence ID" value="NZ_RBZP01000001.1"/>
</dbReference>
<dbReference type="PANTHER" id="PTHR30027:SF3">
    <property type="entry name" value="16S RRNA (URACIL(1498)-N(3))-METHYLTRANSFERASE"/>
    <property type="match status" value="1"/>
</dbReference>
<dbReference type="InterPro" id="IPR029026">
    <property type="entry name" value="tRNA_m1G_MTases_N"/>
</dbReference>
<keyword evidence="8 12" id="KW-0808">Transferase</keyword>
<comment type="catalytic activity">
    <reaction evidence="11 12">
        <text>uridine(1498) in 16S rRNA + S-adenosyl-L-methionine = N(3)-methyluridine(1498) in 16S rRNA + S-adenosyl-L-homocysteine + H(+)</text>
        <dbReference type="Rhea" id="RHEA:42920"/>
        <dbReference type="Rhea" id="RHEA-COMP:10283"/>
        <dbReference type="Rhea" id="RHEA-COMP:10284"/>
        <dbReference type="ChEBI" id="CHEBI:15378"/>
        <dbReference type="ChEBI" id="CHEBI:57856"/>
        <dbReference type="ChEBI" id="CHEBI:59789"/>
        <dbReference type="ChEBI" id="CHEBI:65315"/>
        <dbReference type="ChEBI" id="CHEBI:74502"/>
        <dbReference type="EC" id="2.1.1.193"/>
    </reaction>
</comment>
<dbReference type="Pfam" id="PF20260">
    <property type="entry name" value="PUA_4"/>
    <property type="match status" value="1"/>
</dbReference>
<evidence type="ECO:0000256" key="4">
    <source>
        <dbReference type="ARBA" id="ARBA00013673"/>
    </source>
</evidence>
<accession>A0A495ACY7</accession>
<dbReference type="Gene3D" id="3.40.1280.10">
    <property type="match status" value="1"/>
</dbReference>
<evidence type="ECO:0000256" key="2">
    <source>
        <dbReference type="ARBA" id="ARBA00005528"/>
    </source>
</evidence>
<organism evidence="15 16">
    <name type="scientific">Oceanobacillus halophilus</name>
    <dbReference type="NCBI Taxonomy" id="930130"/>
    <lineage>
        <taxon>Bacteria</taxon>
        <taxon>Bacillati</taxon>
        <taxon>Bacillota</taxon>
        <taxon>Bacilli</taxon>
        <taxon>Bacillales</taxon>
        <taxon>Bacillaceae</taxon>
        <taxon>Oceanobacillus</taxon>
    </lineage>
</organism>
<keyword evidence="9 12" id="KW-0949">S-adenosyl-L-methionine</keyword>
<comment type="similarity">
    <text evidence="2 12">Belongs to the RNA methyltransferase RsmE family.</text>
</comment>
<evidence type="ECO:0000256" key="11">
    <source>
        <dbReference type="ARBA" id="ARBA00047944"/>
    </source>
</evidence>
<dbReference type="PIRSF" id="PIRSF015601">
    <property type="entry name" value="MTase_slr0722"/>
    <property type="match status" value="1"/>
</dbReference>
<evidence type="ECO:0000256" key="6">
    <source>
        <dbReference type="ARBA" id="ARBA00022552"/>
    </source>
</evidence>
<dbReference type="InterPro" id="IPR046887">
    <property type="entry name" value="RsmE_PUA-like"/>
</dbReference>
<keyword evidence="7 12" id="KW-0489">Methyltransferase</keyword>
<feature type="domain" description="Ribosomal RNA small subunit methyltransferase E PUA-like" evidence="14">
    <location>
        <begin position="18"/>
        <end position="65"/>
    </location>
</feature>
<reference evidence="15 16" key="1">
    <citation type="journal article" date="2016" name="Int. J. Syst. Evol. Microbiol.">
        <title>Oceanobacillus halophilus sp. nov., a novel moderately halophilic bacterium from a hypersaline lake.</title>
        <authorList>
            <person name="Amoozegar M.A."/>
            <person name="Bagheri M."/>
            <person name="Makhdoumi A."/>
            <person name="Nikou M.M."/>
            <person name="Fazeli S.A.S."/>
            <person name="Schumann P."/>
            <person name="Sproer C."/>
            <person name="Sanchez-Porro C."/>
            <person name="Ventosa A."/>
        </authorList>
    </citation>
    <scope>NUCLEOTIDE SEQUENCE [LARGE SCALE GENOMIC DNA]</scope>
    <source>
        <strain evidence="15 16">DSM 23996</strain>
    </source>
</reference>
<evidence type="ECO:0000259" key="14">
    <source>
        <dbReference type="Pfam" id="PF20260"/>
    </source>
</evidence>
<dbReference type="Proteomes" id="UP000269301">
    <property type="component" value="Unassembled WGS sequence"/>
</dbReference>
<dbReference type="NCBIfam" id="TIGR00046">
    <property type="entry name" value="RsmE family RNA methyltransferase"/>
    <property type="match status" value="1"/>
</dbReference>
<dbReference type="SUPFAM" id="SSF75217">
    <property type="entry name" value="alpha/beta knot"/>
    <property type="match status" value="1"/>
</dbReference>
<dbReference type="EC" id="2.1.1.193" evidence="3 12"/>
<comment type="function">
    <text evidence="10 12">Specifically methylates the N3 position of the uracil ring of uridine 1498 (m3U1498) in 16S rRNA. Acts on the fully assembled 30S ribosomal subunit.</text>
</comment>
<evidence type="ECO:0000256" key="3">
    <source>
        <dbReference type="ARBA" id="ARBA00012328"/>
    </source>
</evidence>
<comment type="subcellular location">
    <subcellularLocation>
        <location evidence="1 12">Cytoplasm</location>
    </subcellularLocation>
</comment>
<dbReference type="InterPro" id="IPR006700">
    <property type="entry name" value="RsmE"/>
</dbReference>
<evidence type="ECO:0000313" key="15">
    <source>
        <dbReference type="EMBL" id="RKQ37831.1"/>
    </source>
</evidence>
<dbReference type="NCBIfam" id="NF008692">
    <property type="entry name" value="PRK11713.1-5"/>
    <property type="match status" value="1"/>
</dbReference>
<dbReference type="NCBIfam" id="NF008691">
    <property type="entry name" value="PRK11713.1-4"/>
    <property type="match status" value="1"/>
</dbReference>
<evidence type="ECO:0000256" key="9">
    <source>
        <dbReference type="ARBA" id="ARBA00022691"/>
    </source>
</evidence>
<keyword evidence="5 12" id="KW-0963">Cytoplasm</keyword>
<dbReference type="PANTHER" id="PTHR30027">
    <property type="entry name" value="RIBOSOMAL RNA SMALL SUBUNIT METHYLTRANSFERASE E"/>
    <property type="match status" value="1"/>
</dbReference>
<dbReference type="Gene3D" id="2.40.240.20">
    <property type="entry name" value="Hypothetical PUA domain-like, domain 1"/>
    <property type="match status" value="1"/>
</dbReference>
<evidence type="ECO:0000256" key="5">
    <source>
        <dbReference type="ARBA" id="ARBA00022490"/>
    </source>
</evidence>
<dbReference type="CDD" id="cd18084">
    <property type="entry name" value="RsmE-like"/>
    <property type="match status" value="1"/>
</dbReference>
<comment type="caution">
    <text evidence="15">The sequence shown here is derived from an EMBL/GenBank/DDBJ whole genome shotgun (WGS) entry which is preliminary data.</text>
</comment>
<feature type="domain" description="Ribosomal RNA small subunit methyltransferase E methyltransferase" evidence="13">
    <location>
        <begin position="73"/>
        <end position="243"/>
    </location>
</feature>